<dbReference type="AlphaFoldDB" id="A0A6G3XYZ2"/>
<comment type="caution">
    <text evidence="1">The sequence shown here is derived from an EMBL/GenBank/DDBJ whole genome shotgun (WGS) entry which is preliminary data.</text>
</comment>
<organism evidence="1">
    <name type="scientific">Streptomyces sp. SID7499</name>
    <dbReference type="NCBI Taxonomy" id="2706086"/>
    <lineage>
        <taxon>Bacteria</taxon>
        <taxon>Bacillati</taxon>
        <taxon>Actinomycetota</taxon>
        <taxon>Actinomycetes</taxon>
        <taxon>Kitasatosporales</taxon>
        <taxon>Streptomycetaceae</taxon>
        <taxon>Streptomyces</taxon>
    </lineage>
</organism>
<gene>
    <name evidence="1" type="ORF">G3M58_92430</name>
</gene>
<feature type="non-terminal residue" evidence="1">
    <location>
        <position position="1"/>
    </location>
</feature>
<dbReference type="EMBL" id="JAAGMN010010011">
    <property type="protein sequence ID" value="NEE22854.1"/>
    <property type="molecule type" value="Genomic_DNA"/>
</dbReference>
<accession>A0A6G3XYZ2</accession>
<reference evidence="1" key="1">
    <citation type="submission" date="2020-01" db="EMBL/GenBank/DDBJ databases">
        <title>Insect and environment-associated Actinomycetes.</title>
        <authorList>
            <person name="Currrie C."/>
            <person name="Chevrette M."/>
            <person name="Carlson C."/>
            <person name="Stubbendieck R."/>
            <person name="Wendt-Pienkowski E."/>
        </authorList>
    </citation>
    <scope>NUCLEOTIDE SEQUENCE</scope>
    <source>
        <strain evidence="1">SID7499</strain>
    </source>
</reference>
<sequence>RHSRVVPVSHLGPGVGAGLGHLHTALVCPTVQPDRPDGAETLGILLTAGPPKRLDEMRSSLEILASHAGLALGRLALRKEIVRQESEAYFRTLVRNAA</sequence>
<protein>
    <submittedName>
        <fullName evidence="1">Diguanylate cyclase</fullName>
    </submittedName>
</protein>
<proteinExistence type="predicted"/>
<name>A0A6G3XYZ2_9ACTN</name>
<feature type="non-terminal residue" evidence="1">
    <location>
        <position position="98"/>
    </location>
</feature>
<evidence type="ECO:0000313" key="1">
    <source>
        <dbReference type="EMBL" id="NEE22854.1"/>
    </source>
</evidence>